<keyword evidence="2" id="KW-1185">Reference proteome</keyword>
<dbReference type="KEGG" id="vg:77944234"/>
<accession>A0A3S9U897</accession>
<name>A0A3S9U897_9CAUD</name>
<evidence type="ECO:0000313" key="1">
    <source>
        <dbReference type="EMBL" id="AZS06547.1"/>
    </source>
</evidence>
<organism evidence="1 2">
    <name type="scientific">Alteromonas phage ZP6</name>
    <dbReference type="NCBI Taxonomy" id="2492447"/>
    <lineage>
        <taxon>Viruses</taxon>
        <taxon>Duplodnaviria</taxon>
        <taxon>Heunggongvirae</taxon>
        <taxon>Uroviricota</taxon>
        <taxon>Caudoviricetes</taxon>
        <taxon>Mareflavirus</taxon>
        <taxon>Mareflavirus ZP6</taxon>
    </lineage>
</organism>
<sequence length="128" mass="14142">MNDSSRSTSKFLLEGETFDLEEVERRLKADGRLVVQSGEIVRVADSCESNMEPFADKLVTWHCSASYHTGCIFYGDSPRIKNSKHTGVGFCYGPDRSTHGGEVMPLACIKTKARQALESLAVRLNKGI</sequence>
<proteinExistence type="predicted"/>
<reference evidence="1 2" key="1">
    <citation type="submission" date="2018-11" db="EMBL/GenBank/DDBJ databases">
        <title>Isolation and Complete Genome Sequence of a Novel Alteromonas Phage ZP6.</title>
        <authorList>
            <person name="Han J."/>
        </authorList>
    </citation>
    <scope>NUCLEOTIDE SEQUENCE [LARGE SCALE GENOMIC DNA]</scope>
</reference>
<dbReference type="EMBL" id="MK203850">
    <property type="protein sequence ID" value="AZS06547.1"/>
    <property type="molecule type" value="Genomic_DNA"/>
</dbReference>
<dbReference type="GeneID" id="77944234"/>
<protein>
    <submittedName>
        <fullName evidence="1">Uncharacterized protein</fullName>
    </submittedName>
</protein>
<evidence type="ECO:0000313" key="2">
    <source>
        <dbReference type="Proteomes" id="UP000286786"/>
    </source>
</evidence>
<dbReference type="Proteomes" id="UP000286786">
    <property type="component" value="Genome"/>
</dbReference>
<dbReference type="RefSeq" id="YP_010668093.1">
    <property type="nucleotide sequence ID" value="NC_070953.1"/>
</dbReference>